<keyword evidence="1" id="KW-1185">Reference proteome</keyword>
<protein>
    <submittedName>
        <fullName evidence="2">Uncharacterized protein</fullName>
    </submittedName>
</protein>
<dbReference type="AlphaFoldDB" id="A0A915A0D3"/>
<evidence type="ECO:0000313" key="2">
    <source>
        <dbReference type="WBParaSite" id="PgB26_g013_t02"/>
    </source>
</evidence>
<proteinExistence type="predicted"/>
<evidence type="ECO:0000313" key="1">
    <source>
        <dbReference type="Proteomes" id="UP000887569"/>
    </source>
</evidence>
<sequence length="161" mass="18078">ADLTALLQGKEYPSGTMPRCPAENTWNLGKAESGWEFWTRVYDDPKLHSQILQRYHNAPTISELLMSEKMAVAQVAFLNVPNVSHVGKPAKLVVKQLIESECNGGIIIFHVAVKPKHWYVMLGEINVQLRDSCFSFVPYISCNLLQAVTSFSLFCLLSTLH</sequence>
<dbReference type="WBParaSite" id="PgB26_g013_t02">
    <property type="protein sequence ID" value="PgB26_g013_t02"/>
    <property type="gene ID" value="PgB26_g013"/>
</dbReference>
<name>A0A915A0D3_PARUN</name>
<accession>A0A915A0D3</accession>
<organism evidence="1 2">
    <name type="scientific">Parascaris univalens</name>
    <name type="common">Nematode worm</name>
    <dbReference type="NCBI Taxonomy" id="6257"/>
    <lineage>
        <taxon>Eukaryota</taxon>
        <taxon>Metazoa</taxon>
        <taxon>Ecdysozoa</taxon>
        <taxon>Nematoda</taxon>
        <taxon>Chromadorea</taxon>
        <taxon>Rhabditida</taxon>
        <taxon>Spirurina</taxon>
        <taxon>Ascaridomorpha</taxon>
        <taxon>Ascaridoidea</taxon>
        <taxon>Ascarididae</taxon>
        <taxon>Parascaris</taxon>
    </lineage>
</organism>
<reference evidence="2" key="1">
    <citation type="submission" date="2022-11" db="UniProtKB">
        <authorList>
            <consortium name="WormBaseParasite"/>
        </authorList>
    </citation>
    <scope>IDENTIFICATION</scope>
</reference>
<dbReference type="Proteomes" id="UP000887569">
    <property type="component" value="Unplaced"/>
</dbReference>